<reference evidence="3" key="1">
    <citation type="journal article" date="2019" name="Int. J. Syst. Evol. Microbiol.">
        <title>The Global Catalogue of Microorganisms (GCM) 10K type strain sequencing project: providing services to taxonomists for standard genome sequencing and annotation.</title>
        <authorList>
            <consortium name="The Broad Institute Genomics Platform"/>
            <consortium name="The Broad Institute Genome Sequencing Center for Infectious Disease"/>
            <person name="Wu L."/>
            <person name="Ma J."/>
        </authorList>
    </citation>
    <scope>NUCLEOTIDE SEQUENCE [LARGE SCALE GENOMIC DNA]</scope>
    <source>
        <strain evidence="3">CGMCC 4.7382</strain>
    </source>
</reference>
<organism evidence="2 3">
    <name type="scientific">Marinactinospora rubrisoli</name>
    <dbReference type="NCBI Taxonomy" id="2715399"/>
    <lineage>
        <taxon>Bacteria</taxon>
        <taxon>Bacillati</taxon>
        <taxon>Actinomycetota</taxon>
        <taxon>Actinomycetes</taxon>
        <taxon>Streptosporangiales</taxon>
        <taxon>Nocardiopsidaceae</taxon>
        <taxon>Marinactinospora</taxon>
    </lineage>
</organism>
<dbReference type="InterPro" id="IPR011990">
    <property type="entry name" value="TPR-like_helical_dom_sf"/>
</dbReference>
<dbReference type="EMBL" id="JBHTBH010000009">
    <property type="protein sequence ID" value="MFC7329859.1"/>
    <property type="molecule type" value="Genomic_DNA"/>
</dbReference>
<gene>
    <name evidence="2" type="ORF">ACFQRF_19170</name>
</gene>
<dbReference type="PANTHER" id="PTHR47691">
    <property type="entry name" value="REGULATOR-RELATED"/>
    <property type="match status" value="1"/>
</dbReference>
<dbReference type="SUPFAM" id="SSF48452">
    <property type="entry name" value="TPR-like"/>
    <property type="match status" value="1"/>
</dbReference>
<dbReference type="SUPFAM" id="SSF52540">
    <property type="entry name" value="P-loop containing nucleoside triphosphate hydrolases"/>
    <property type="match status" value="1"/>
</dbReference>
<dbReference type="PANTHER" id="PTHR47691:SF3">
    <property type="entry name" value="HTH-TYPE TRANSCRIPTIONAL REGULATOR RV0890C-RELATED"/>
    <property type="match status" value="1"/>
</dbReference>
<evidence type="ECO:0000313" key="2">
    <source>
        <dbReference type="EMBL" id="MFC7329859.1"/>
    </source>
</evidence>
<proteinExistence type="predicted"/>
<dbReference type="Proteomes" id="UP001596540">
    <property type="component" value="Unassembled WGS sequence"/>
</dbReference>
<dbReference type="Gene3D" id="1.25.40.10">
    <property type="entry name" value="Tetratricopeptide repeat domain"/>
    <property type="match status" value="1"/>
</dbReference>
<feature type="region of interest" description="Disordered" evidence="1">
    <location>
        <begin position="1"/>
        <end position="33"/>
    </location>
</feature>
<feature type="compositionally biased region" description="Basic and acidic residues" evidence="1">
    <location>
        <begin position="1"/>
        <end position="15"/>
    </location>
</feature>
<dbReference type="RefSeq" id="WP_379872506.1">
    <property type="nucleotide sequence ID" value="NZ_JBHTBH010000009.1"/>
</dbReference>
<dbReference type="Gene3D" id="3.40.50.300">
    <property type="entry name" value="P-loop containing nucleotide triphosphate hydrolases"/>
    <property type="match status" value="1"/>
</dbReference>
<evidence type="ECO:0000313" key="3">
    <source>
        <dbReference type="Proteomes" id="UP001596540"/>
    </source>
</evidence>
<dbReference type="InterPro" id="IPR027417">
    <property type="entry name" value="P-loop_NTPase"/>
</dbReference>
<protein>
    <submittedName>
        <fullName evidence="2">Uncharacterized protein</fullName>
    </submittedName>
</protein>
<evidence type="ECO:0000256" key="1">
    <source>
        <dbReference type="SAM" id="MobiDB-lite"/>
    </source>
</evidence>
<accession>A0ABW2KKG5</accession>
<sequence length="746" mass="79960">MADRDGAGDRERRPADVPAAGTGGNSAGDASGTLIQIGSMRGDLRLATGDRSAAAEDAPPYWVPGPPRFVDRDDVLDEARAIVMDGPDVVTLLTLFGPSGIGTSALALRLMKVLRDEEAARFRGGFYRVAPGRDGIAESLSVFCRRLGHADEDIPATVERRSSLVRETLLGRGACAVLVDAPDSLAQIRHFVPTAAGSLVVVAGTRPFDPALDGDGEDGGGSAADVLTHIEPYEIPVGPLGGDDSVRLLSARARVPFATPADRRMAEDLAAAASGSPRTLVHLATRIRRAERDSPPGIAAVHEAVLGTRTGPAGTTRIAADPLDAVPARERDLARMLAWHPDAEFDGHLAAALAGGDRGAADRGLAALVDAEVLDVLDAGSTDTGPDRRYRFRDEHVMLALRAGTVGGDDLVTRILDHYLDLALAAHDVLLPGRWLHERVARPAAPPLPRMPFDSRAAAHARLGPQRATLKSVVGFAVRQGRFRAACRLCEALWAFWFVRGHFDDVVDTHTELIRAARSSELISPAEFSRIHVQRSIALRRDGERAAALADAMTAVELARAAGPGQPLALLTALEAVGDVHLESGEFPRAGAFFADALDVARGLTPPDERAELNEMRKLGQARLGEGRFEEARQWLGLAWEQVRSRPVPDLQNEARVRTALGELAERTGRLDEAVRHWDAAIDGLTRLGNHRRAADVHVLRADALGRRAPDQARADLERAFELYTAAEARRDARRVGERLAGLNGR</sequence>
<comment type="caution">
    <text evidence="2">The sequence shown here is derived from an EMBL/GenBank/DDBJ whole genome shotgun (WGS) entry which is preliminary data.</text>
</comment>
<name>A0ABW2KKG5_9ACTN</name>
<keyword evidence="3" id="KW-1185">Reference proteome</keyword>